<accession>A0AAE2YN22</accession>
<keyword evidence="5 7" id="KW-1133">Transmembrane helix</keyword>
<dbReference type="InterPro" id="IPR035906">
    <property type="entry name" value="MetI-like_sf"/>
</dbReference>
<feature type="transmembrane region" description="Helical" evidence="7">
    <location>
        <begin position="215"/>
        <end position="240"/>
    </location>
</feature>
<comment type="caution">
    <text evidence="9">The sequence shown here is derived from an EMBL/GenBank/DDBJ whole genome shotgun (WGS) entry which is preliminary data.</text>
</comment>
<comment type="similarity">
    <text evidence="7">Belongs to the binding-protein-dependent transport system permease family.</text>
</comment>
<dbReference type="PROSITE" id="PS50928">
    <property type="entry name" value="ABC_TM1"/>
    <property type="match status" value="1"/>
</dbReference>
<evidence type="ECO:0000256" key="3">
    <source>
        <dbReference type="ARBA" id="ARBA00022475"/>
    </source>
</evidence>
<keyword evidence="6 7" id="KW-0472">Membrane</keyword>
<evidence type="ECO:0000256" key="4">
    <source>
        <dbReference type="ARBA" id="ARBA00022692"/>
    </source>
</evidence>
<dbReference type="InterPro" id="IPR000515">
    <property type="entry name" value="MetI-like"/>
</dbReference>
<feature type="transmembrane region" description="Helical" evidence="7">
    <location>
        <begin position="111"/>
        <end position="131"/>
    </location>
</feature>
<feature type="domain" description="ABC transmembrane type-1" evidence="8">
    <location>
        <begin position="74"/>
        <end position="287"/>
    </location>
</feature>
<dbReference type="PANTHER" id="PTHR30193:SF42">
    <property type="entry name" value="ABC TRANSPORTER PERMEASE PROTEIN"/>
    <property type="match status" value="1"/>
</dbReference>
<evidence type="ECO:0000256" key="5">
    <source>
        <dbReference type="ARBA" id="ARBA00022989"/>
    </source>
</evidence>
<dbReference type="SUPFAM" id="SSF161098">
    <property type="entry name" value="MetI-like"/>
    <property type="match status" value="1"/>
</dbReference>
<feature type="transmembrane region" description="Helical" evidence="7">
    <location>
        <begin position="266"/>
        <end position="290"/>
    </location>
</feature>
<feature type="transmembrane region" description="Helical" evidence="7">
    <location>
        <begin position="160"/>
        <end position="185"/>
    </location>
</feature>
<keyword evidence="4 7" id="KW-0812">Transmembrane</keyword>
<evidence type="ECO:0000256" key="6">
    <source>
        <dbReference type="ARBA" id="ARBA00023136"/>
    </source>
</evidence>
<organism evidence="9 10">
    <name type="scientific">Igneacidithiobacillus copahuensis</name>
    <dbReference type="NCBI Taxonomy" id="2724909"/>
    <lineage>
        <taxon>Bacteria</taxon>
        <taxon>Pseudomonadati</taxon>
        <taxon>Pseudomonadota</taxon>
        <taxon>Acidithiobacillia</taxon>
        <taxon>Acidithiobacillales</taxon>
        <taxon>Acidithiobacillaceae</taxon>
        <taxon>Igneacidithiobacillus</taxon>
    </lineage>
</organism>
<feature type="transmembrane region" description="Helical" evidence="7">
    <location>
        <begin position="77"/>
        <end position="99"/>
    </location>
</feature>
<dbReference type="InterPro" id="IPR051393">
    <property type="entry name" value="ABC_transporter_permease"/>
</dbReference>
<dbReference type="CDD" id="cd06261">
    <property type="entry name" value="TM_PBP2"/>
    <property type="match status" value="1"/>
</dbReference>
<keyword evidence="3" id="KW-1003">Cell membrane</keyword>
<keyword evidence="10" id="KW-1185">Reference proteome</keyword>
<dbReference type="GO" id="GO:0055085">
    <property type="term" value="P:transmembrane transport"/>
    <property type="evidence" value="ECO:0007669"/>
    <property type="project" value="InterPro"/>
</dbReference>
<sequence>MAHSVMQRIGGKDQVIAGLMLSPTVLAAIFFIYAFILWTVWLSLTRSTILPSNHFIGLANYNDLFGSSRWWRSLSNLGIFGGLYVAISMAIGLLLAILLDQRIRGERLFQVVFLYPMAISAVVTGVAWRWLLDPNFGVQAIVRSLGFTHFQFAWIDDPDLAIYTVVIAAVWQTSGFMMAIFLAGLRGISPDIVKAARIDGAGTLRIYRRVILPNLAPTFFVAFILSAGLAIKAFGLIIALTGGGPGYSTNVPTIFMYVFSFERGEMGVGAASALIMLAIMMVVVVPFVILDARRKV</sequence>
<dbReference type="PANTHER" id="PTHR30193">
    <property type="entry name" value="ABC TRANSPORTER PERMEASE PROTEIN"/>
    <property type="match status" value="1"/>
</dbReference>
<evidence type="ECO:0000256" key="2">
    <source>
        <dbReference type="ARBA" id="ARBA00022448"/>
    </source>
</evidence>
<comment type="subcellular location">
    <subcellularLocation>
        <location evidence="1 7">Cell membrane</location>
        <topology evidence="1 7">Multi-pass membrane protein</topology>
    </subcellularLocation>
</comment>
<keyword evidence="2 7" id="KW-0813">Transport</keyword>
<evidence type="ECO:0000256" key="1">
    <source>
        <dbReference type="ARBA" id="ARBA00004651"/>
    </source>
</evidence>
<dbReference type="Proteomes" id="UP001197378">
    <property type="component" value="Unassembled WGS sequence"/>
</dbReference>
<feature type="transmembrane region" description="Helical" evidence="7">
    <location>
        <begin position="15"/>
        <end position="41"/>
    </location>
</feature>
<name>A0AAE2YN22_9PROT</name>
<gene>
    <name evidence="9" type="ORF">HFQ13_02975</name>
</gene>
<reference evidence="9" key="1">
    <citation type="journal article" date="2021" name="ISME J.">
        <title>Genomic evolution of the class Acidithiobacillia: deep-branching Proteobacteria living in extreme acidic conditions.</title>
        <authorList>
            <person name="Moya-Beltran A."/>
            <person name="Beard S."/>
            <person name="Rojas-Villalobos C."/>
            <person name="Issotta F."/>
            <person name="Gallardo Y."/>
            <person name="Ulloa R."/>
            <person name="Giaveno A."/>
            <person name="Degli Esposti M."/>
            <person name="Johnson D.B."/>
            <person name="Quatrini R."/>
        </authorList>
    </citation>
    <scope>NUCLEOTIDE SEQUENCE</scope>
    <source>
        <strain evidence="9">VAN18-1</strain>
    </source>
</reference>
<dbReference type="AlphaFoldDB" id="A0AAE2YN22"/>
<evidence type="ECO:0000313" key="10">
    <source>
        <dbReference type="Proteomes" id="UP001197378"/>
    </source>
</evidence>
<dbReference type="Pfam" id="PF00528">
    <property type="entry name" value="BPD_transp_1"/>
    <property type="match status" value="1"/>
</dbReference>
<evidence type="ECO:0000313" key="9">
    <source>
        <dbReference type="EMBL" id="MBU2787184.1"/>
    </source>
</evidence>
<dbReference type="RefSeq" id="WP_226827294.1">
    <property type="nucleotide sequence ID" value="NZ_JAAXYO010000036.1"/>
</dbReference>
<protein>
    <submittedName>
        <fullName evidence="9">Sugar ABC transporter permease</fullName>
    </submittedName>
</protein>
<evidence type="ECO:0000259" key="8">
    <source>
        <dbReference type="PROSITE" id="PS50928"/>
    </source>
</evidence>
<dbReference type="EMBL" id="JAAXYO010000036">
    <property type="protein sequence ID" value="MBU2787184.1"/>
    <property type="molecule type" value="Genomic_DNA"/>
</dbReference>
<evidence type="ECO:0000256" key="7">
    <source>
        <dbReference type="RuleBase" id="RU363032"/>
    </source>
</evidence>
<proteinExistence type="inferred from homology"/>
<dbReference type="Gene3D" id="1.10.3720.10">
    <property type="entry name" value="MetI-like"/>
    <property type="match status" value="1"/>
</dbReference>
<dbReference type="GO" id="GO:0005886">
    <property type="term" value="C:plasma membrane"/>
    <property type="evidence" value="ECO:0007669"/>
    <property type="project" value="UniProtKB-SubCell"/>
</dbReference>